<dbReference type="OrthoDB" id="5851464at2759"/>
<protein>
    <submittedName>
        <fullName evidence="3">Uncharacterized protein</fullName>
    </submittedName>
</protein>
<reference evidence="3 4" key="2">
    <citation type="journal article" date="2019" name="G3 (Bethesda)">
        <title>Hybrid Assembly of the Genome of the Entomopathogenic Nematode Steinernema carpocapsae Identifies the X-Chromosome.</title>
        <authorList>
            <person name="Serra L."/>
            <person name="Macchietto M."/>
            <person name="Macias-Munoz A."/>
            <person name="McGill C.J."/>
            <person name="Rodriguez I.M."/>
            <person name="Rodriguez B."/>
            <person name="Murad R."/>
            <person name="Mortazavi A."/>
        </authorList>
    </citation>
    <scope>NUCLEOTIDE SEQUENCE [LARGE SCALE GENOMIC DNA]</scope>
    <source>
        <strain evidence="3 4">ALL</strain>
    </source>
</reference>
<organism evidence="3 4">
    <name type="scientific">Steinernema carpocapsae</name>
    <name type="common">Entomopathogenic nematode</name>
    <dbReference type="NCBI Taxonomy" id="34508"/>
    <lineage>
        <taxon>Eukaryota</taxon>
        <taxon>Metazoa</taxon>
        <taxon>Ecdysozoa</taxon>
        <taxon>Nematoda</taxon>
        <taxon>Chromadorea</taxon>
        <taxon>Rhabditida</taxon>
        <taxon>Tylenchina</taxon>
        <taxon>Panagrolaimomorpha</taxon>
        <taxon>Strongyloidoidea</taxon>
        <taxon>Steinernematidae</taxon>
        <taxon>Steinernema</taxon>
    </lineage>
</organism>
<evidence type="ECO:0000256" key="2">
    <source>
        <dbReference type="SAM" id="MobiDB-lite"/>
    </source>
</evidence>
<feature type="compositionally biased region" description="Polar residues" evidence="2">
    <location>
        <begin position="21"/>
        <end position="34"/>
    </location>
</feature>
<feature type="compositionally biased region" description="Basic and acidic residues" evidence="2">
    <location>
        <begin position="73"/>
        <end position="103"/>
    </location>
</feature>
<feature type="compositionally biased region" description="Acidic residues" evidence="2">
    <location>
        <begin position="35"/>
        <end position="49"/>
    </location>
</feature>
<dbReference type="AlphaFoldDB" id="A0A4U5M5P5"/>
<dbReference type="EMBL" id="AZBU02000009">
    <property type="protein sequence ID" value="TKR64189.1"/>
    <property type="molecule type" value="Genomic_DNA"/>
</dbReference>
<comment type="caution">
    <text evidence="3">The sequence shown here is derived from an EMBL/GenBank/DDBJ whole genome shotgun (WGS) entry which is preliminary data.</text>
</comment>
<feature type="region of interest" description="Disordered" evidence="2">
    <location>
        <begin position="16"/>
        <end position="59"/>
    </location>
</feature>
<proteinExistence type="predicted"/>
<accession>A0A4U5M5P5</accession>
<evidence type="ECO:0000256" key="1">
    <source>
        <dbReference type="SAM" id="Coils"/>
    </source>
</evidence>
<gene>
    <name evidence="3" type="ORF">L596_024768</name>
</gene>
<dbReference type="Gene3D" id="1.20.58.420">
    <property type="entry name" value="AHSP"/>
    <property type="match status" value="1"/>
</dbReference>
<reference evidence="3 4" key="1">
    <citation type="journal article" date="2015" name="Genome Biol.">
        <title>Comparative genomics of Steinernema reveals deeply conserved gene regulatory networks.</title>
        <authorList>
            <person name="Dillman A.R."/>
            <person name="Macchietto M."/>
            <person name="Porter C.F."/>
            <person name="Rogers A."/>
            <person name="Williams B."/>
            <person name="Antoshechkin I."/>
            <person name="Lee M.M."/>
            <person name="Goodwin Z."/>
            <person name="Lu X."/>
            <person name="Lewis E.E."/>
            <person name="Goodrich-Blair H."/>
            <person name="Stock S.P."/>
            <person name="Adams B.J."/>
            <person name="Sternberg P.W."/>
            <person name="Mortazavi A."/>
        </authorList>
    </citation>
    <scope>NUCLEOTIDE SEQUENCE [LARGE SCALE GENOMIC DNA]</scope>
    <source>
        <strain evidence="3 4">ALL</strain>
    </source>
</reference>
<feature type="region of interest" description="Disordered" evidence="2">
    <location>
        <begin position="257"/>
        <end position="279"/>
    </location>
</feature>
<feature type="region of interest" description="Disordered" evidence="2">
    <location>
        <begin position="73"/>
        <end position="108"/>
    </location>
</feature>
<dbReference type="STRING" id="34508.A0A4U5M5P5"/>
<evidence type="ECO:0000313" key="3">
    <source>
        <dbReference type="EMBL" id="TKR64189.1"/>
    </source>
</evidence>
<sequence length="279" mass="31156">MSQRISSFLLHFSPKKYATGKTVTQTQKTAASQEPQEEVEEVTGEDDDEKTTNSIAPQTDLRSIVLENNLKEAQEAKEAREKAEKAHKGTANAEKHPGRECSADLHGSSPGGEGYCRGMDRACGAPRMMSEKKLLEAHIKHGVVAINTFGKCPKVGDGKVREANLSRLQEELNAELERYKAQNETKRVTGCATAMIAWRGLGALRARLRRGYIWSDRCLSFHSSVRSCQRRCGCDSHRAWHAFRDMGIRVHRAAGDQLHERRRDAGGEGGEDRRRRVSE</sequence>
<feature type="coiled-coil region" evidence="1">
    <location>
        <begin position="162"/>
        <end position="189"/>
    </location>
</feature>
<keyword evidence="1" id="KW-0175">Coiled coil</keyword>
<keyword evidence="4" id="KW-1185">Reference proteome</keyword>
<evidence type="ECO:0000313" key="4">
    <source>
        <dbReference type="Proteomes" id="UP000298663"/>
    </source>
</evidence>
<dbReference type="Proteomes" id="UP000298663">
    <property type="component" value="Unassembled WGS sequence"/>
</dbReference>
<name>A0A4U5M5P5_STECR</name>